<dbReference type="Proteomes" id="UP001432322">
    <property type="component" value="Unassembled WGS sequence"/>
</dbReference>
<feature type="compositionally biased region" description="Basic and acidic residues" evidence="1">
    <location>
        <begin position="301"/>
        <end position="318"/>
    </location>
</feature>
<dbReference type="AlphaFoldDB" id="A0AAV5WDS6"/>
<organism evidence="2 3">
    <name type="scientific">Pristionchus fissidentatus</name>
    <dbReference type="NCBI Taxonomy" id="1538716"/>
    <lineage>
        <taxon>Eukaryota</taxon>
        <taxon>Metazoa</taxon>
        <taxon>Ecdysozoa</taxon>
        <taxon>Nematoda</taxon>
        <taxon>Chromadorea</taxon>
        <taxon>Rhabditida</taxon>
        <taxon>Rhabditina</taxon>
        <taxon>Diplogasteromorpha</taxon>
        <taxon>Diplogasteroidea</taxon>
        <taxon>Neodiplogasteridae</taxon>
        <taxon>Pristionchus</taxon>
    </lineage>
</organism>
<accession>A0AAV5WDS6</accession>
<feature type="region of interest" description="Disordered" evidence="1">
    <location>
        <begin position="430"/>
        <end position="458"/>
    </location>
</feature>
<feature type="compositionally biased region" description="Low complexity" evidence="1">
    <location>
        <begin position="431"/>
        <end position="449"/>
    </location>
</feature>
<feature type="compositionally biased region" description="Low complexity" evidence="1">
    <location>
        <begin position="162"/>
        <end position="196"/>
    </location>
</feature>
<sequence length="472" mass="52088">TTREEKTIPFHLHTSPIVAQTVKPPKFEVRTRPAQTTPEHPRVWSEISIDREESTTVPFTLLTRTHPTVESTHLSTTEIPVKPTRPHRHHSFSTMAPEVEYRTKSTIPSESTALSTKMHHRWTESEHSIDTLSTTILPFTNPLTALPSRSTTVSSGVHTLLSTPSIGTTEATTETPTTRSPSTTTQSPSTSESSPVTKRRKHFEPSPVTESPRLVKIHSPFKRHSPLPIDHLIHLFTTPSTHAPIESTSVKSTPSVPETTTSTTPTTVSLAVTKIMKQRKTHSPLGNVNGNQLMWGVKRHSTTERTKVKREEEERTTEKTIQASTTTPVATTTEAVTSPPTTTTTTVTPSTVASTRAVPTTVVRTTVAPSTVPPTTTTRRLTTLPSTTTTSEEPVIEVKVNTISTHQVTDLPTTERTHHHSARAITFAPQTERPTTTEEWTTKRTPTTTIDPFPTREPIDVPEATRFILHTS</sequence>
<feature type="compositionally biased region" description="Low complexity" evidence="1">
    <location>
        <begin position="319"/>
        <end position="353"/>
    </location>
</feature>
<dbReference type="EMBL" id="BTSY01000005">
    <property type="protein sequence ID" value="GMT28795.1"/>
    <property type="molecule type" value="Genomic_DNA"/>
</dbReference>
<name>A0AAV5WDS6_9BILA</name>
<evidence type="ECO:0000256" key="1">
    <source>
        <dbReference type="SAM" id="MobiDB-lite"/>
    </source>
</evidence>
<evidence type="ECO:0000313" key="3">
    <source>
        <dbReference type="Proteomes" id="UP001432322"/>
    </source>
</evidence>
<feature type="region of interest" description="Disordered" evidence="1">
    <location>
        <begin position="158"/>
        <end position="211"/>
    </location>
</feature>
<gene>
    <name evidence="2" type="ORF">PFISCL1PPCAC_20092</name>
</gene>
<feature type="non-terminal residue" evidence="2">
    <location>
        <position position="472"/>
    </location>
</feature>
<protein>
    <submittedName>
        <fullName evidence="2">Uncharacterized protein</fullName>
    </submittedName>
</protein>
<feature type="region of interest" description="Disordered" evidence="1">
    <location>
        <begin position="368"/>
        <end position="391"/>
    </location>
</feature>
<feature type="region of interest" description="Disordered" evidence="1">
    <location>
        <begin position="244"/>
        <end position="265"/>
    </location>
</feature>
<feature type="non-terminal residue" evidence="2">
    <location>
        <position position="1"/>
    </location>
</feature>
<evidence type="ECO:0000313" key="2">
    <source>
        <dbReference type="EMBL" id="GMT28795.1"/>
    </source>
</evidence>
<proteinExistence type="predicted"/>
<reference evidence="2" key="1">
    <citation type="submission" date="2023-10" db="EMBL/GenBank/DDBJ databases">
        <title>Genome assembly of Pristionchus species.</title>
        <authorList>
            <person name="Yoshida K."/>
            <person name="Sommer R.J."/>
        </authorList>
    </citation>
    <scope>NUCLEOTIDE SEQUENCE</scope>
    <source>
        <strain evidence="2">RS5133</strain>
    </source>
</reference>
<feature type="region of interest" description="Disordered" evidence="1">
    <location>
        <begin position="300"/>
        <end position="353"/>
    </location>
</feature>
<feature type="compositionally biased region" description="Low complexity" evidence="1">
    <location>
        <begin position="247"/>
        <end position="265"/>
    </location>
</feature>
<comment type="caution">
    <text evidence="2">The sequence shown here is derived from an EMBL/GenBank/DDBJ whole genome shotgun (WGS) entry which is preliminary data.</text>
</comment>
<keyword evidence="3" id="KW-1185">Reference proteome</keyword>